<dbReference type="InterPro" id="IPR044150">
    <property type="entry name" value="HDAC_classIV"/>
</dbReference>
<dbReference type="InterPro" id="IPR023696">
    <property type="entry name" value="Ureohydrolase_dom_sf"/>
</dbReference>
<dbReference type="InterPro" id="IPR000286">
    <property type="entry name" value="HDACs"/>
</dbReference>
<dbReference type="Proteomes" id="UP000237466">
    <property type="component" value="Unassembled WGS sequence"/>
</dbReference>
<keyword evidence="2" id="KW-0378">Hydrolase</keyword>
<name>A0A2S3R3R0_VIBVL</name>
<evidence type="ECO:0000313" key="5">
    <source>
        <dbReference type="Proteomes" id="UP000237466"/>
    </source>
</evidence>
<dbReference type="GO" id="GO:0004407">
    <property type="term" value="F:histone deacetylase activity"/>
    <property type="evidence" value="ECO:0007669"/>
    <property type="project" value="InterPro"/>
</dbReference>
<evidence type="ECO:0000259" key="3">
    <source>
        <dbReference type="Pfam" id="PF00850"/>
    </source>
</evidence>
<evidence type="ECO:0000313" key="4">
    <source>
        <dbReference type="EMBL" id="POB48341.1"/>
    </source>
</evidence>
<sequence>MMSIPLIYHPIYSQLPLPEGHRYPIMKYHHLYQAVCRYQQQHLEWQQAFAFYQPEALSIEAIKQVHQQEYVDLLTTGLLPAAKMRRIGFPWSEKLIERTLTSTAGTVLTAEKALQHGVAIHLSGGYHHAHFDYGSGFCLFNDLVMAAHKALEHASVDKVLIIDSDVHHGDGTATLCQRRDDIVTLSFHCDKNFPARKPDSDIDIDLPRECGDEAFLAAFKEVVPMAIRLHQPDLIIYDAGVDIHHEDELGYLNVSTDALYQRDAFLFGQAKASVIPVAAVVGGGYRTDHEALVPLHLQLIQAAMDVFSASSL</sequence>
<organism evidence="4 5">
    <name type="scientific">Vibrio vulnificus</name>
    <dbReference type="NCBI Taxonomy" id="672"/>
    <lineage>
        <taxon>Bacteria</taxon>
        <taxon>Pseudomonadati</taxon>
        <taxon>Pseudomonadota</taxon>
        <taxon>Gammaproteobacteria</taxon>
        <taxon>Vibrionales</taxon>
        <taxon>Vibrionaceae</taxon>
        <taxon>Vibrio</taxon>
    </lineage>
</organism>
<dbReference type="Pfam" id="PF00850">
    <property type="entry name" value="Hist_deacetyl"/>
    <property type="match status" value="1"/>
</dbReference>
<dbReference type="RefSeq" id="WP_103200188.1">
    <property type="nucleotide sequence ID" value="NZ_JASMUA010000003.1"/>
</dbReference>
<protein>
    <submittedName>
        <fullName evidence="4">Histone deacetylase</fullName>
    </submittedName>
</protein>
<dbReference type="AlphaFoldDB" id="A0A2S3R3R0"/>
<dbReference type="GO" id="GO:0040029">
    <property type="term" value="P:epigenetic regulation of gene expression"/>
    <property type="evidence" value="ECO:0007669"/>
    <property type="project" value="TreeGrafter"/>
</dbReference>
<evidence type="ECO:0000256" key="1">
    <source>
        <dbReference type="ARBA" id="ARBA00005947"/>
    </source>
</evidence>
<dbReference type="SUPFAM" id="SSF52768">
    <property type="entry name" value="Arginase/deacetylase"/>
    <property type="match status" value="1"/>
</dbReference>
<dbReference type="InterPro" id="IPR023801">
    <property type="entry name" value="His_deacetylse_dom"/>
</dbReference>
<gene>
    <name evidence="4" type="ORF">CRN52_09200</name>
</gene>
<proteinExistence type="inferred from homology"/>
<evidence type="ECO:0000256" key="2">
    <source>
        <dbReference type="ARBA" id="ARBA00022801"/>
    </source>
</evidence>
<dbReference type="GO" id="GO:0016787">
    <property type="term" value="F:hydrolase activity"/>
    <property type="evidence" value="ECO:0007669"/>
    <property type="project" value="UniProtKB-KW"/>
</dbReference>
<accession>A0A2S3R3R0</accession>
<comment type="similarity">
    <text evidence="1">Belongs to the histone deacetylase family.</text>
</comment>
<feature type="domain" description="Histone deacetylase" evidence="3">
    <location>
        <begin position="32"/>
        <end position="289"/>
    </location>
</feature>
<dbReference type="PANTHER" id="PTHR10625">
    <property type="entry name" value="HISTONE DEACETYLASE HDAC1-RELATED"/>
    <property type="match status" value="1"/>
</dbReference>
<reference evidence="4 5" key="1">
    <citation type="journal article" date="2018" name="Front. Microbiol.">
        <title>Phylogeny of Vibrio vulnificus from the Analysis of the Core-Genome: Implications for Intra-Species Taxonomy.</title>
        <authorList>
            <person name="Roig F.J."/>
            <person name="Gonzalez-Candelas F."/>
            <person name="Sanjuan E."/>
            <person name="Fouz B."/>
            <person name="Feil E.J."/>
            <person name="Llorens C."/>
            <person name="Baker-Austin C."/>
            <person name="Oliver J.D."/>
            <person name="Danin-Poleg Y."/>
            <person name="Gibas C.J."/>
            <person name="Kashi Y."/>
            <person name="Gulig P.A."/>
            <person name="Morrison S.S."/>
            <person name="Amaro C."/>
        </authorList>
    </citation>
    <scope>NUCLEOTIDE SEQUENCE [LARGE SCALE GENOMIC DNA]</scope>
    <source>
        <strain evidence="4 5">CECT4608</strain>
    </source>
</reference>
<comment type="caution">
    <text evidence="4">The sequence shown here is derived from an EMBL/GenBank/DDBJ whole genome shotgun (WGS) entry which is preliminary data.</text>
</comment>
<dbReference type="InterPro" id="IPR037138">
    <property type="entry name" value="His_deacetylse_dom_sf"/>
</dbReference>
<dbReference type="PRINTS" id="PR01270">
    <property type="entry name" value="HDASUPER"/>
</dbReference>
<dbReference type="EMBL" id="PDGH01000077">
    <property type="protein sequence ID" value="POB48341.1"/>
    <property type="molecule type" value="Genomic_DNA"/>
</dbReference>
<dbReference type="PANTHER" id="PTHR10625:SF19">
    <property type="entry name" value="HISTONE DEACETYLASE 12"/>
    <property type="match status" value="1"/>
</dbReference>
<dbReference type="Gene3D" id="3.40.800.20">
    <property type="entry name" value="Histone deacetylase domain"/>
    <property type="match status" value="1"/>
</dbReference>
<dbReference type="CDD" id="cd09993">
    <property type="entry name" value="HDAC_classIV"/>
    <property type="match status" value="1"/>
</dbReference>